<sequence>MYTHGRNNRQTQKSPASFTITAHLSAQNFNLASIEGVLYVNIEDAPFGGFSPCYGLPHPSETSPCEATSETRLHHRESCSLGLRSLLPRRVGNSAREGCGAYMSILSRRLSNIECSLLAQYNAVIFHPSKYDGTECVAVARSSNGPAPDLKATIPSIIRDGMKVSVWDSGDSNDNIFGTTHNYGSSFFSGSGIVTKARPTMISAKYRLKEERRKVLKISINKLKKIEDLKSSLRRSVLIKNTMKRLQKEAKEEKLQKQQVHSYPRCHTPYKTPSGFSRHTPCEDGGVLSPLCGTNTSNFEASVLNDTNKEITSPFAQTLEKRNNKCLLEDEIIKSEVFLMPEDCLCPDSIDELVDATEVEARARLTSPPTCLETCPSSPPVTCSDSAFISSKKRPFDEVEDCDVHAVLSQFYMPPTPRMLTSIDDTDDEDEDVNVVDVNTSPIASVPVSDCKRPRLDSSGDRLEQENV</sequence>
<evidence type="ECO:0000259" key="2">
    <source>
        <dbReference type="PROSITE" id="PS51053"/>
    </source>
</evidence>
<dbReference type="EMBL" id="OD565632">
    <property type="protein sequence ID" value="CAD7442249.1"/>
    <property type="molecule type" value="Genomic_DNA"/>
</dbReference>
<name>A0A7R9EXI3_9NEOP</name>
<dbReference type="Pfam" id="PF06031">
    <property type="entry name" value="SERTA"/>
    <property type="match status" value="1"/>
</dbReference>
<protein>
    <recommendedName>
        <fullName evidence="2">SERTA domain-containing protein</fullName>
    </recommendedName>
</protein>
<feature type="region of interest" description="Disordered" evidence="1">
    <location>
        <begin position="437"/>
        <end position="468"/>
    </location>
</feature>
<organism evidence="3">
    <name type="scientific">Timema bartmani</name>
    <dbReference type="NCBI Taxonomy" id="61472"/>
    <lineage>
        <taxon>Eukaryota</taxon>
        <taxon>Metazoa</taxon>
        <taxon>Ecdysozoa</taxon>
        <taxon>Arthropoda</taxon>
        <taxon>Hexapoda</taxon>
        <taxon>Insecta</taxon>
        <taxon>Pterygota</taxon>
        <taxon>Neoptera</taxon>
        <taxon>Polyneoptera</taxon>
        <taxon>Phasmatodea</taxon>
        <taxon>Timematodea</taxon>
        <taxon>Timematoidea</taxon>
        <taxon>Timematidae</taxon>
        <taxon>Timema</taxon>
    </lineage>
</organism>
<feature type="domain" description="SERTA" evidence="2">
    <location>
        <begin position="208"/>
        <end position="254"/>
    </location>
</feature>
<dbReference type="InterPro" id="IPR052262">
    <property type="entry name" value="E2F-SERTA_domain_protein"/>
</dbReference>
<accession>A0A7R9EXI3</accession>
<evidence type="ECO:0000256" key="1">
    <source>
        <dbReference type="SAM" id="MobiDB-lite"/>
    </source>
</evidence>
<proteinExistence type="predicted"/>
<gene>
    <name evidence="3" type="ORF">TBIB3V08_LOCUS4688</name>
</gene>
<dbReference type="PROSITE" id="PS51053">
    <property type="entry name" value="SERTA"/>
    <property type="match status" value="1"/>
</dbReference>
<dbReference type="InterPro" id="IPR009263">
    <property type="entry name" value="SERTA_dom"/>
</dbReference>
<dbReference type="PANTHER" id="PTHR16277">
    <property type="entry name" value="CELL DIVISION CYCLE ASSOCIATED PROTEIN 4/SERTA DOMAIN-CONTAINING PROTEIN 2"/>
    <property type="match status" value="1"/>
</dbReference>
<evidence type="ECO:0000313" key="3">
    <source>
        <dbReference type="EMBL" id="CAD7442249.1"/>
    </source>
</evidence>
<dbReference type="AlphaFoldDB" id="A0A7R9EXI3"/>
<dbReference type="PANTHER" id="PTHR16277:SF7">
    <property type="entry name" value="RE12330P"/>
    <property type="match status" value="1"/>
</dbReference>
<dbReference type="GO" id="GO:0005634">
    <property type="term" value="C:nucleus"/>
    <property type="evidence" value="ECO:0007669"/>
    <property type="project" value="TreeGrafter"/>
</dbReference>
<reference evidence="3" key="1">
    <citation type="submission" date="2020-11" db="EMBL/GenBank/DDBJ databases">
        <authorList>
            <person name="Tran Van P."/>
        </authorList>
    </citation>
    <scope>NUCLEOTIDE SEQUENCE</scope>
</reference>
<feature type="compositionally biased region" description="Basic and acidic residues" evidence="1">
    <location>
        <begin position="450"/>
        <end position="468"/>
    </location>
</feature>